<gene>
    <name evidence="9" type="ORF">CUV01_10055</name>
</gene>
<dbReference type="GO" id="GO:0012505">
    <property type="term" value="C:endomembrane system"/>
    <property type="evidence" value="ECO:0007669"/>
    <property type="project" value="UniProtKB-SubCell"/>
</dbReference>
<dbReference type="InterPro" id="IPR053935">
    <property type="entry name" value="VKGC_lumenal_dom"/>
</dbReference>
<dbReference type="Pfam" id="PF05090">
    <property type="entry name" value="HTTM"/>
    <property type="match status" value="1"/>
</dbReference>
<dbReference type="InterPro" id="IPR011020">
    <property type="entry name" value="HTTM-like"/>
</dbReference>
<feature type="transmembrane region" description="Helical" evidence="7">
    <location>
        <begin position="106"/>
        <end position="123"/>
    </location>
</feature>
<evidence type="ECO:0000256" key="2">
    <source>
        <dbReference type="ARBA" id="ARBA00022692"/>
    </source>
</evidence>
<keyword evidence="4 7" id="KW-0472">Membrane</keyword>
<evidence type="ECO:0000256" key="5">
    <source>
        <dbReference type="ARBA" id="ARBA00023157"/>
    </source>
</evidence>
<dbReference type="GO" id="GO:0008488">
    <property type="term" value="F:gamma-glutamyl carboxylase activity"/>
    <property type="evidence" value="ECO:0007669"/>
    <property type="project" value="InterPro"/>
</dbReference>
<dbReference type="InterPro" id="IPR007782">
    <property type="entry name" value="VKG_COase"/>
</dbReference>
<dbReference type="InterPro" id="IPR053934">
    <property type="entry name" value="HTTM_dom"/>
</dbReference>
<keyword evidence="3 7" id="KW-1133">Transmembrane helix</keyword>
<organism evidence="9 10">
    <name type="scientific">Paracoccus tegillarcae</name>
    <dbReference type="NCBI Taxonomy" id="1529068"/>
    <lineage>
        <taxon>Bacteria</taxon>
        <taxon>Pseudomonadati</taxon>
        <taxon>Pseudomonadota</taxon>
        <taxon>Alphaproteobacteria</taxon>
        <taxon>Rhodobacterales</taxon>
        <taxon>Paracoccaceae</taxon>
        <taxon>Paracoccus</taxon>
    </lineage>
</organism>
<keyword evidence="2 7" id="KW-0812">Transmembrane</keyword>
<dbReference type="AlphaFoldDB" id="A0A2K9EWM1"/>
<name>A0A2K9EWM1_9RHOB</name>
<reference evidence="9 10" key="1">
    <citation type="submission" date="2017-12" db="EMBL/GenBank/DDBJ databases">
        <authorList>
            <person name="Hurst M.R.H."/>
        </authorList>
    </citation>
    <scope>NUCLEOTIDE SEQUENCE [LARGE SCALE GENOMIC DNA]</scope>
    <source>
        <strain evidence="9 10">BM15</strain>
    </source>
</reference>
<evidence type="ECO:0000256" key="3">
    <source>
        <dbReference type="ARBA" id="ARBA00022989"/>
    </source>
</evidence>
<protein>
    <submittedName>
        <fullName evidence="9">Vitamin K-dependent gamma-carboxylase</fullName>
    </submittedName>
</protein>
<dbReference type="GO" id="GO:0019842">
    <property type="term" value="F:vitamin binding"/>
    <property type="evidence" value="ECO:0007669"/>
    <property type="project" value="TreeGrafter"/>
</dbReference>
<dbReference type="RefSeq" id="WP_101460353.1">
    <property type="nucleotide sequence ID" value="NZ_CP025408.1"/>
</dbReference>
<evidence type="ECO:0000313" key="10">
    <source>
        <dbReference type="Proteomes" id="UP000233742"/>
    </source>
</evidence>
<evidence type="ECO:0000313" key="9">
    <source>
        <dbReference type="EMBL" id="AUH33684.1"/>
    </source>
</evidence>
<dbReference type="SMART" id="SM00752">
    <property type="entry name" value="HTTM"/>
    <property type="match status" value="1"/>
</dbReference>
<keyword evidence="10" id="KW-1185">Reference proteome</keyword>
<evidence type="ECO:0000256" key="6">
    <source>
        <dbReference type="ARBA" id="ARBA00023239"/>
    </source>
</evidence>
<evidence type="ECO:0000256" key="7">
    <source>
        <dbReference type="SAM" id="Phobius"/>
    </source>
</evidence>
<feature type="transmembrane region" description="Helical" evidence="7">
    <location>
        <begin position="67"/>
        <end position="100"/>
    </location>
</feature>
<evidence type="ECO:0000256" key="4">
    <source>
        <dbReference type="ARBA" id="ARBA00023136"/>
    </source>
</evidence>
<dbReference type="KEGG" id="paro:CUV01_10055"/>
<dbReference type="PANTHER" id="PTHR12639:SF7">
    <property type="entry name" value="HTTM DOMAIN-CONTAINING PROTEIN"/>
    <property type="match status" value="1"/>
</dbReference>
<evidence type="ECO:0000256" key="1">
    <source>
        <dbReference type="ARBA" id="ARBA00004127"/>
    </source>
</evidence>
<keyword evidence="5" id="KW-1015">Disulfide bond</keyword>
<feature type="domain" description="HTTM-like" evidence="8">
    <location>
        <begin position="5"/>
        <end position="264"/>
    </location>
</feature>
<dbReference type="EMBL" id="CP025408">
    <property type="protein sequence ID" value="AUH33684.1"/>
    <property type="molecule type" value="Genomic_DNA"/>
</dbReference>
<feature type="transmembrane region" description="Helical" evidence="7">
    <location>
        <begin position="199"/>
        <end position="221"/>
    </location>
</feature>
<keyword evidence="6" id="KW-0456">Lyase</keyword>
<dbReference type="Proteomes" id="UP000233742">
    <property type="component" value="Chromosome"/>
</dbReference>
<comment type="subcellular location">
    <subcellularLocation>
        <location evidence="1">Endomembrane system</location>
        <topology evidence="1">Multi-pass membrane protein</topology>
    </subcellularLocation>
</comment>
<dbReference type="Pfam" id="PF22777">
    <property type="entry name" value="VKGC_lumenal_dom"/>
    <property type="match status" value="1"/>
</dbReference>
<evidence type="ECO:0000259" key="8">
    <source>
        <dbReference type="SMART" id="SM00752"/>
    </source>
</evidence>
<dbReference type="PANTHER" id="PTHR12639">
    <property type="entry name" value="VITAMIN K-DEPENDENT GAMMA-CARBOXYLASE"/>
    <property type="match status" value="1"/>
</dbReference>
<accession>A0A2K9EWM1</accession>
<dbReference type="OrthoDB" id="341137at2"/>
<feature type="transmembrane region" description="Helical" evidence="7">
    <location>
        <begin position="12"/>
        <end position="29"/>
    </location>
</feature>
<proteinExistence type="predicted"/>
<sequence>MNRLSQPVSIQSLAAFRMMFGALLVWDCWRFIKYDRISRYWVEPEILFPYPGFTWLRPLPDPYIHWLWLGMGLAAALVMLGLFYRIASVALLLIFSYFFLLDRGEYLNHFYLVILFAALLAVMPTHRAYSLDAWLRPNIRSDFVPYAAPFMLRAQMEIMLIYAGLVKLTPDWLAGQPLEIWLRNAPDPGPFGFLFQYDWFFPLISWAVVALHVLGAPLLLWKRTRLAMFFIYCFFHISNAFYFNIGIFPWMTIAATTIFFAPDWPQRLAHWTLSRFQAVGPIIAPPRPAPRAMPRAVLGAMALWLLVQIFLPFRSAMFDSEVRWTGEGHRFSWRMRIFDRDAFGDFMVSVRGQPDLVWFVEPEEFLSRRQVNKMMTRPDLIHAFAMALQDRWQAEGYDDVEVRANIRKSLNGRPYQQYIDPDLDLTSVRLHPLRSNEWVLPMQIPTWGASDGHDDRSSGLGS</sequence>